<keyword evidence="1" id="KW-0808">Transferase</keyword>
<evidence type="ECO:0000256" key="2">
    <source>
        <dbReference type="ARBA" id="ARBA00022695"/>
    </source>
</evidence>
<dbReference type="SUPFAM" id="SSF53448">
    <property type="entry name" value="Nucleotide-diphospho-sugar transferases"/>
    <property type="match status" value="1"/>
</dbReference>
<dbReference type="InterPro" id="IPR050065">
    <property type="entry name" value="GlmU-like"/>
</dbReference>
<evidence type="ECO:0000256" key="5">
    <source>
        <dbReference type="ARBA" id="ARBA00048493"/>
    </source>
</evidence>
<evidence type="ECO:0000256" key="6">
    <source>
        <dbReference type="ARBA" id="ARBA00049628"/>
    </source>
</evidence>
<dbReference type="CDD" id="cd02540">
    <property type="entry name" value="GT2_GlmU_N_bac"/>
    <property type="match status" value="1"/>
</dbReference>
<name>E1YDD3_9BACT</name>
<protein>
    <submittedName>
        <fullName evidence="8">Bifunctional protein glmU</fullName>
    </submittedName>
</protein>
<dbReference type="GO" id="GO:0003977">
    <property type="term" value="F:UDP-N-acetylglucosamine diphosphorylase activity"/>
    <property type="evidence" value="ECO:0007669"/>
    <property type="project" value="UniProtKB-EC"/>
</dbReference>
<feature type="domain" description="Nucleotidyl transferase" evidence="7">
    <location>
        <begin position="10"/>
        <end position="226"/>
    </location>
</feature>
<keyword evidence="3" id="KW-0012">Acyltransferase</keyword>
<sequence>MVKTDNKLVAVILAAGLGKRMKSDKAKVLHEINGKPMIMYVLETAKKIAGNNIVVVVGNQAEKVSEVISKDYSVAFALQKEQLGTGHAVKCALSLLPQYSKQVLIFCGDVSLLSFDTVKKLYDDHLESDRDVSVLAVKINNPKGYGRIIMDEKNCVSGIIEEADADDKQKRINIINSGVYCIKKEFLEYSLNKIEANNAQGEFYLTDVVKIGYSENKNVGAMIGQDSEEILGVNSMEELMTVENILKKRMIL</sequence>
<comment type="catalytic activity">
    <reaction evidence="5">
        <text>N-acetyl-alpha-D-glucosamine 1-phosphate + UTP + H(+) = UDP-N-acetyl-alpha-D-glucosamine + diphosphate</text>
        <dbReference type="Rhea" id="RHEA:13509"/>
        <dbReference type="ChEBI" id="CHEBI:15378"/>
        <dbReference type="ChEBI" id="CHEBI:33019"/>
        <dbReference type="ChEBI" id="CHEBI:46398"/>
        <dbReference type="ChEBI" id="CHEBI:57705"/>
        <dbReference type="ChEBI" id="CHEBI:57776"/>
        <dbReference type="EC" id="2.7.7.23"/>
    </reaction>
</comment>
<reference evidence="8" key="1">
    <citation type="journal article" date="2011" name="Environ. Microbiol.">
        <title>Genomic insights into the metabolic potential of the polycyclic aromatic hydrocarbon degrading sulfate-reducing Deltaproteobacterium N47.</title>
        <authorList>
            <person name="Bergmann F."/>
            <person name="Selesi D."/>
            <person name="Weinmaier T."/>
            <person name="Tischler P."/>
            <person name="Rattei T."/>
            <person name="Meckenstock R.U."/>
        </authorList>
    </citation>
    <scope>NUCLEOTIDE SEQUENCE</scope>
</reference>
<keyword evidence="2" id="KW-0548">Nucleotidyltransferase</keyword>
<dbReference type="InterPro" id="IPR005835">
    <property type="entry name" value="NTP_transferase_dom"/>
</dbReference>
<dbReference type="Gene3D" id="3.90.550.10">
    <property type="entry name" value="Spore Coat Polysaccharide Biosynthesis Protein SpsA, Chain A"/>
    <property type="match status" value="1"/>
</dbReference>
<comment type="catalytic activity">
    <reaction evidence="4">
        <text>alpha-D-glucosamine 1-phosphate + acetyl-CoA = N-acetyl-alpha-D-glucosamine 1-phosphate + CoA + H(+)</text>
        <dbReference type="Rhea" id="RHEA:13725"/>
        <dbReference type="ChEBI" id="CHEBI:15378"/>
        <dbReference type="ChEBI" id="CHEBI:57287"/>
        <dbReference type="ChEBI" id="CHEBI:57288"/>
        <dbReference type="ChEBI" id="CHEBI:57776"/>
        <dbReference type="ChEBI" id="CHEBI:58516"/>
        <dbReference type="EC" id="2.3.1.157"/>
    </reaction>
</comment>
<dbReference type="Pfam" id="PF00483">
    <property type="entry name" value="NTP_transferase"/>
    <property type="match status" value="1"/>
</dbReference>
<evidence type="ECO:0000259" key="7">
    <source>
        <dbReference type="Pfam" id="PF00483"/>
    </source>
</evidence>
<evidence type="ECO:0000256" key="3">
    <source>
        <dbReference type="ARBA" id="ARBA00023315"/>
    </source>
</evidence>
<organism evidence="8">
    <name type="scientific">uncultured Desulfobacterium sp</name>
    <dbReference type="NCBI Taxonomy" id="201089"/>
    <lineage>
        <taxon>Bacteria</taxon>
        <taxon>Pseudomonadati</taxon>
        <taxon>Thermodesulfobacteriota</taxon>
        <taxon>Desulfobacteria</taxon>
        <taxon>Desulfobacterales</taxon>
        <taxon>Desulfobacteriaceae</taxon>
        <taxon>Desulfobacterium</taxon>
        <taxon>environmental samples</taxon>
    </lineage>
</organism>
<accession>E1YDD3</accession>
<evidence type="ECO:0000256" key="1">
    <source>
        <dbReference type="ARBA" id="ARBA00022679"/>
    </source>
</evidence>
<dbReference type="AlphaFoldDB" id="E1YDD3"/>
<dbReference type="EMBL" id="FR695868">
    <property type="protein sequence ID" value="CBX28577.1"/>
    <property type="molecule type" value="Genomic_DNA"/>
</dbReference>
<comment type="function">
    <text evidence="6">Catalyzes the last two sequential reactions in the de novo biosynthetic pathway for UDP-N-acetylglucosamine (UDP-GlcNAc). The C-terminal domain catalyzes the transfer of acetyl group from acetyl coenzyme A to glucosamine-1-phosphate (GlcN-1-P) to produce N-acetylglucosamine-1-phosphate (GlcNAc-1-P), which is converted into UDP-GlcNAc by the transfer of uridine 5-monophosphate (from uridine 5-triphosphate), a reaction catalyzed by the N-terminal domain.</text>
</comment>
<evidence type="ECO:0000256" key="4">
    <source>
        <dbReference type="ARBA" id="ARBA00048247"/>
    </source>
</evidence>
<dbReference type="GO" id="GO:0019134">
    <property type="term" value="F:glucosamine-1-phosphate N-acetyltransferase activity"/>
    <property type="evidence" value="ECO:0007669"/>
    <property type="project" value="UniProtKB-EC"/>
</dbReference>
<evidence type="ECO:0000313" key="8">
    <source>
        <dbReference type="EMBL" id="CBX28577.1"/>
    </source>
</evidence>
<dbReference type="InterPro" id="IPR029044">
    <property type="entry name" value="Nucleotide-diphossugar_trans"/>
</dbReference>
<proteinExistence type="predicted"/>
<dbReference type="PANTHER" id="PTHR43584:SF3">
    <property type="entry name" value="BIFUNCTIONAL PROTEIN GLMU"/>
    <property type="match status" value="1"/>
</dbReference>
<gene>
    <name evidence="8" type="ORF">N47_G39010</name>
</gene>
<dbReference type="PANTHER" id="PTHR43584">
    <property type="entry name" value="NUCLEOTIDYL TRANSFERASE"/>
    <property type="match status" value="1"/>
</dbReference>